<dbReference type="AlphaFoldDB" id="K2GFK5"/>
<name>K2GFK5_9BACT</name>
<organism evidence="1">
    <name type="scientific">uncultured bacterium</name>
    <name type="common">gcode 4</name>
    <dbReference type="NCBI Taxonomy" id="1234023"/>
    <lineage>
        <taxon>Bacteria</taxon>
        <taxon>environmental samples</taxon>
    </lineage>
</organism>
<accession>K2GFK5</accession>
<dbReference type="EMBL" id="AMFJ01000233">
    <property type="protein sequence ID" value="EKE29089.1"/>
    <property type="molecule type" value="Genomic_DNA"/>
</dbReference>
<gene>
    <name evidence="1" type="ORF">ACD_2C00233G0007</name>
</gene>
<sequence length="84" mass="10061">MQTYRVIFMLIQVAILVIYAIAIIITELLIERRLDLLTKRHNEKIWWWYASVWLLSLHKKLKLILRILSAILFICWAAISLLLL</sequence>
<proteinExistence type="predicted"/>
<comment type="caution">
    <text evidence="1">The sequence shown here is derived from an EMBL/GenBank/DDBJ whole genome shotgun (WGS) entry which is preliminary data.</text>
</comment>
<reference evidence="1" key="1">
    <citation type="journal article" date="2012" name="Science">
        <title>Fermentation, hydrogen, and sulfur metabolism in multiple uncultivated bacterial phyla.</title>
        <authorList>
            <person name="Wrighton K.C."/>
            <person name="Thomas B.C."/>
            <person name="Sharon I."/>
            <person name="Miller C.S."/>
            <person name="Castelle C.J."/>
            <person name="VerBerkmoes N.C."/>
            <person name="Wilkins M.J."/>
            <person name="Hettich R.L."/>
            <person name="Lipton M.S."/>
            <person name="Williams K.H."/>
            <person name="Long P.E."/>
            <person name="Banfield J.F."/>
        </authorList>
    </citation>
    <scope>NUCLEOTIDE SEQUENCE [LARGE SCALE GENOMIC DNA]</scope>
</reference>
<protein>
    <submittedName>
        <fullName evidence="1">Uncharacterized protein</fullName>
    </submittedName>
</protein>
<evidence type="ECO:0000313" key="1">
    <source>
        <dbReference type="EMBL" id="EKE29089.1"/>
    </source>
</evidence>